<keyword evidence="3" id="KW-0812">Transmembrane</keyword>
<dbReference type="OrthoDB" id="5912413at2759"/>
<evidence type="ECO:0000256" key="3">
    <source>
        <dbReference type="ARBA" id="ARBA00022692"/>
    </source>
</evidence>
<reference evidence="8" key="1">
    <citation type="submission" date="2022-03" db="EMBL/GenBank/DDBJ databases">
        <authorList>
            <person name="Sayadi A."/>
        </authorList>
    </citation>
    <scope>NUCLEOTIDE SEQUENCE</scope>
</reference>
<evidence type="ECO:0000256" key="6">
    <source>
        <dbReference type="ARBA" id="ARBA00023136"/>
    </source>
</evidence>
<dbReference type="InterPro" id="IPR000402">
    <property type="entry name" value="Na/K_ATPase_sub_beta"/>
</dbReference>
<comment type="caution">
    <text evidence="8">The sequence shown here is derived from an EMBL/GenBank/DDBJ whole genome shotgun (WGS) entry which is preliminary data.</text>
</comment>
<dbReference type="Gene3D" id="1.20.5.170">
    <property type="match status" value="1"/>
</dbReference>
<evidence type="ECO:0000256" key="2">
    <source>
        <dbReference type="ARBA" id="ARBA00005876"/>
    </source>
</evidence>
<feature type="signal peptide" evidence="7">
    <location>
        <begin position="1"/>
        <end position="19"/>
    </location>
</feature>
<evidence type="ECO:0000313" key="9">
    <source>
        <dbReference type="Proteomes" id="UP001152888"/>
    </source>
</evidence>
<dbReference type="PANTHER" id="PTHR46954:SF1">
    <property type="entry name" value="C2H2-TYPE DOMAIN-CONTAINING PROTEIN"/>
    <property type="match status" value="1"/>
</dbReference>
<dbReference type="Pfam" id="PF00287">
    <property type="entry name" value="Na_K-ATPase"/>
    <property type="match status" value="1"/>
</dbReference>
<dbReference type="GO" id="GO:0006814">
    <property type="term" value="P:sodium ion transport"/>
    <property type="evidence" value="ECO:0007669"/>
    <property type="project" value="InterPro"/>
</dbReference>
<comment type="similarity">
    <text evidence="2">Belongs to the X(+)/potassium ATPases subunit beta family.</text>
</comment>
<sequence>MLAALVAICMWVFFQTLDPRIPKWQLDRSLIGTNPGLGFRPMPMNNEESTLIWFQGSNKTNYQIWVDHILQFLDTTNAPGRSAYNRIERRMAPLSRELANLILPHDHFGSHLDERGVRIDEMC</sequence>
<keyword evidence="7" id="KW-0732">Signal</keyword>
<dbReference type="EMBL" id="CAKOFQ010012666">
    <property type="protein sequence ID" value="CAH2021635.1"/>
    <property type="molecule type" value="Genomic_DNA"/>
</dbReference>
<dbReference type="InterPro" id="IPR038702">
    <property type="entry name" value="Na/K_ATPase_sub_beta_sf"/>
</dbReference>
<name>A0A9P0QIN1_ACAOB</name>
<keyword evidence="6" id="KW-0472">Membrane</keyword>
<dbReference type="Gene3D" id="2.60.40.1660">
    <property type="entry name" value="Na, k-atpase alpha subunit"/>
    <property type="match status" value="1"/>
</dbReference>
<comment type="subcellular location">
    <subcellularLocation>
        <location evidence="1">Membrane</location>
        <topology evidence="1">Single-pass type II membrane protein</topology>
    </subcellularLocation>
</comment>
<keyword evidence="5" id="KW-1133">Transmembrane helix</keyword>
<evidence type="ECO:0000256" key="4">
    <source>
        <dbReference type="ARBA" id="ARBA00022968"/>
    </source>
</evidence>
<dbReference type="Proteomes" id="UP001152888">
    <property type="component" value="Unassembled WGS sequence"/>
</dbReference>
<evidence type="ECO:0000256" key="1">
    <source>
        <dbReference type="ARBA" id="ARBA00004606"/>
    </source>
</evidence>
<feature type="chain" id="PRO_5040105427" evidence="7">
    <location>
        <begin position="20"/>
        <end position="123"/>
    </location>
</feature>
<keyword evidence="4" id="KW-0735">Signal-anchor</keyword>
<accession>A0A9P0QIN1</accession>
<evidence type="ECO:0000313" key="8">
    <source>
        <dbReference type="EMBL" id="CAH2021635.1"/>
    </source>
</evidence>
<evidence type="ECO:0000256" key="7">
    <source>
        <dbReference type="SAM" id="SignalP"/>
    </source>
</evidence>
<keyword evidence="9" id="KW-1185">Reference proteome</keyword>
<dbReference type="GO" id="GO:0006813">
    <property type="term" value="P:potassium ion transport"/>
    <property type="evidence" value="ECO:0007669"/>
    <property type="project" value="InterPro"/>
</dbReference>
<protein>
    <submittedName>
        <fullName evidence="8">Uncharacterized protein</fullName>
    </submittedName>
</protein>
<dbReference type="AlphaFoldDB" id="A0A9P0QIN1"/>
<dbReference type="GO" id="GO:0005890">
    <property type="term" value="C:sodium:potassium-exchanging ATPase complex"/>
    <property type="evidence" value="ECO:0007669"/>
    <property type="project" value="InterPro"/>
</dbReference>
<dbReference type="PANTHER" id="PTHR46954">
    <property type="entry name" value="C2H2-TYPE DOMAIN-CONTAINING PROTEIN"/>
    <property type="match status" value="1"/>
</dbReference>
<evidence type="ECO:0000256" key="5">
    <source>
        <dbReference type="ARBA" id="ARBA00022989"/>
    </source>
</evidence>
<gene>
    <name evidence="8" type="ORF">ACAOBT_LOCUS38671</name>
</gene>
<proteinExistence type="inferred from homology"/>
<organism evidence="8 9">
    <name type="scientific">Acanthoscelides obtectus</name>
    <name type="common">Bean weevil</name>
    <name type="synonym">Bruchus obtectus</name>
    <dbReference type="NCBI Taxonomy" id="200917"/>
    <lineage>
        <taxon>Eukaryota</taxon>
        <taxon>Metazoa</taxon>
        <taxon>Ecdysozoa</taxon>
        <taxon>Arthropoda</taxon>
        <taxon>Hexapoda</taxon>
        <taxon>Insecta</taxon>
        <taxon>Pterygota</taxon>
        <taxon>Neoptera</taxon>
        <taxon>Endopterygota</taxon>
        <taxon>Coleoptera</taxon>
        <taxon>Polyphaga</taxon>
        <taxon>Cucujiformia</taxon>
        <taxon>Chrysomeloidea</taxon>
        <taxon>Chrysomelidae</taxon>
        <taxon>Bruchinae</taxon>
        <taxon>Bruchini</taxon>
        <taxon>Acanthoscelides</taxon>
    </lineage>
</organism>